<reference evidence="3 4" key="1">
    <citation type="submission" date="2013-04" db="EMBL/GenBank/DDBJ databases">
        <title>The Genome Sequence of Parabacteroides gordonii DSM 23371.</title>
        <authorList>
            <consortium name="The Broad Institute Genomics Platform"/>
            <person name="Earl A."/>
            <person name="Ward D."/>
            <person name="Feldgarden M."/>
            <person name="Gevers D."/>
            <person name="Martens E."/>
            <person name="Sakamoto M."/>
            <person name="Benno Y."/>
            <person name="Suzuki N."/>
            <person name="Matsunaga N."/>
            <person name="Koshihara K."/>
            <person name="Seki M."/>
            <person name="Komiya H."/>
            <person name="Walker B."/>
            <person name="Young S."/>
            <person name="Zeng Q."/>
            <person name="Gargeya S."/>
            <person name="Fitzgerald M."/>
            <person name="Haas B."/>
            <person name="Abouelleil A."/>
            <person name="Allen A.W."/>
            <person name="Alvarado L."/>
            <person name="Arachchi H.M."/>
            <person name="Berlin A.M."/>
            <person name="Chapman S.B."/>
            <person name="Gainer-Dewar J."/>
            <person name="Goldberg J."/>
            <person name="Griggs A."/>
            <person name="Gujja S."/>
            <person name="Hansen M."/>
            <person name="Howarth C."/>
            <person name="Imamovic A."/>
            <person name="Ireland A."/>
            <person name="Larimer J."/>
            <person name="McCowan C."/>
            <person name="Murphy C."/>
            <person name="Pearson M."/>
            <person name="Poon T.W."/>
            <person name="Priest M."/>
            <person name="Roberts A."/>
            <person name="Saif S."/>
            <person name="Shea T."/>
            <person name="Sisk P."/>
            <person name="Sykes S."/>
            <person name="Wortman J."/>
            <person name="Nusbaum C."/>
            <person name="Birren B."/>
        </authorList>
    </citation>
    <scope>NUCLEOTIDE SEQUENCE [LARGE SCALE GENOMIC DNA]</scope>
    <source>
        <strain evidence="3 4">MS-1</strain>
    </source>
</reference>
<comment type="caution">
    <text evidence="3">The sequence shown here is derived from an EMBL/GenBank/DDBJ whole genome shotgun (WGS) entry which is preliminary data.</text>
</comment>
<protein>
    <recommendedName>
        <fullName evidence="2">DUF6383 domain-containing protein</fullName>
    </recommendedName>
</protein>
<dbReference type="HOGENOM" id="CLU_261349_0_0_10"/>
<feature type="signal peptide" evidence="1">
    <location>
        <begin position="1"/>
        <end position="24"/>
    </location>
</feature>
<evidence type="ECO:0000313" key="3">
    <source>
        <dbReference type="EMBL" id="KKB58324.1"/>
    </source>
</evidence>
<organism evidence="3 4">
    <name type="scientific">Parabacteroides gordonii MS-1 = DSM 23371</name>
    <dbReference type="NCBI Taxonomy" id="1203610"/>
    <lineage>
        <taxon>Bacteria</taxon>
        <taxon>Pseudomonadati</taxon>
        <taxon>Bacteroidota</taxon>
        <taxon>Bacteroidia</taxon>
        <taxon>Bacteroidales</taxon>
        <taxon>Tannerellaceae</taxon>
        <taxon>Parabacteroides</taxon>
    </lineage>
</organism>
<accession>A0A0F5JKT5</accession>
<name>A0A0F5JKT5_9BACT</name>
<dbReference type="Proteomes" id="UP000033035">
    <property type="component" value="Unassembled WGS sequence"/>
</dbReference>
<dbReference type="STRING" id="1203610.HMPREF1536_01199"/>
<dbReference type="InterPro" id="IPR045963">
    <property type="entry name" value="DUF6383"/>
</dbReference>
<dbReference type="Pfam" id="PF19910">
    <property type="entry name" value="DUF6383"/>
    <property type="match status" value="1"/>
</dbReference>
<sequence length="1247" mass="140081">MSKTITSLIAGLLLSVCVSTHVYAQNYGGHKITYRPTEVMSSDEIDNEVNHFEADKWYQLVDEDGKLLVQYRDLSYDYGTNGLILKLVEPSSGCPINYSLWSIKATDDGRSGKNFVFVNKETNMELEYGHVKAYTQEGLENGLYDYPYRSFLGGCTQNWAWYTTDKQVDDFDFAPLYSYFSNQDSVLVLQKNNDYGYNELQAWKYSKTEAGDAMANIIGDIIKVKPILAGGIILNAKTVNQMVDFQYTNNWGAESLPKDKNLQFDATVKPTVASPLLTNQFIAVENDDSYFPSINSADALLGLESGDAYQYVRLQVPGERDREGDYETYSTLYVSTEYFPNSSKDLKLDLMEGDLDASNMPDDITGLTPKAWIARSLFKFTYYPSQDSLVIEPMNALQKNAPSGQWVNAQYAFNSTNNDMAAIWAANGVAAPEHNDTYGPVVLRLAYLTDKTSVLTAKNAELDGGYELPGSLQTRFFFKNRDFDYLTRTTLPEGIYFIKSADNGKNVVANLAGRMMFDAPEDDQNYDDMPATMWVVKHTGCGDRSTVAIYNREYAFDYNTLFEGETPSVDLRRYYDRDYYWDICRDTVPVFEGQLYKDKDGNIFLINENYTGFEYNSCSSCSLWMLDHLHNYNFIPVTDNEALTSEHHGYKHLDPASLLYTKYRLNYNLFANGNLYLNVVDNTFMPIESQSTTYELEIAPEDFKATNYEFGYGAGVAGLPQLSRTAYVLKVSDKNLIDNDKMYIALVEEFGKTAYYQPMSRDDIEAGKGKLGVFYLKADQRKDDDKCYILIDIFNNKMNCDECECPECPENPDDNGPYPASLTLRNTPAPDPGDCDDCEEYEKCYIPKYSYAFNGWRQAHCIDGIGKLSITKLDKEAEDRSSAFAVITDDRPLYMDLGEEGKTINLSRARGAGKEFLYEDSNNAVNVPGAKDEFNFLGLTAEMIKPGENSTTAIYADYVVKSTDRMPQYLLVVRPDSVADGKWCNTHGYNPGCEHEGDYNGYLAGSFLINLTDSVKGGTNMLNNPDAYKWQSYTRLGFVDGVHQVDADGEYLYILKNGKKLADLRTKDGVLDPRDLYNEELFEKKPVDGLHKNYAFSLRYTDDDHKDFLLESNLDGVSQIASFKGAWVKIHNGVPVLAEFTVENGNHEDDDKNMQELINQSQIFNLEDTDDFATSNDEVSTSTISVVAGTGSISIRNAGGKMIVVSNVLGQPLVNQTVTSDNATIPVPQGVVIVSVEGEKAVKAIVK</sequence>
<dbReference type="EMBL" id="AQHW01000009">
    <property type="protein sequence ID" value="KKB58324.1"/>
    <property type="molecule type" value="Genomic_DNA"/>
</dbReference>
<gene>
    <name evidence="3" type="ORF">HMPREF1536_01199</name>
</gene>
<dbReference type="RefSeq" id="WP_028727731.1">
    <property type="nucleotide sequence ID" value="NZ_AUAE01000018.1"/>
</dbReference>
<feature type="domain" description="DUF6383" evidence="2">
    <location>
        <begin position="1173"/>
        <end position="1246"/>
    </location>
</feature>
<dbReference type="AlphaFoldDB" id="A0A0F5JKT5"/>
<keyword evidence="1" id="KW-0732">Signal</keyword>
<evidence type="ECO:0000259" key="2">
    <source>
        <dbReference type="Pfam" id="PF19910"/>
    </source>
</evidence>
<proteinExistence type="predicted"/>
<evidence type="ECO:0000256" key="1">
    <source>
        <dbReference type="SAM" id="SignalP"/>
    </source>
</evidence>
<evidence type="ECO:0000313" key="4">
    <source>
        <dbReference type="Proteomes" id="UP000033035"/>
    </source>
</evidence>
<feature type="chain" id="PRO_5002490181" description="DUF6383 domain-containing protein" evidence="1">
    <location>
        <begin position="25"/>
        <end position="1247"/>
    </location>
</feature>
<keyword evidence="4" id="KW-1185">Reference proteome</keyword>
<dbReference type="PATRIC" id="fig|1203610.3.peg.1222"/>